<dbReference type="InterPro" id="IPR014002">
    <property type="entry name" value="Agenet_dom_plant"/>
</dbReference>
<dbReference type="Pfam" id="PF05641">
    <property type="entry name" value="Agenet"/>
    <property type="match status" value="1"/>
</dbReference>
<dbReference type="PANTHER" id="PTHR31917">
    <property type="entry name" value="AGENET DOMAIN-CONTAINING PROTEIN-RELATED"/>
    <property type="match status" value="1"/>
</dbReference>
<protein>
    <submittedName>
        <fullName evidence="3">Agenet domain-containing protein / bromo-adjacent homology domain-containing protein</fullName>
    </submittedName>
</protein>
<dbReference type="AlphaFoldDB" id="A0A4Y1R933"/>
<sequence>PRVQRRPQLKRIASRKSHNSEATLPILLHFSLTRCHGLPWFPSSASPDSSFFVILMLIDKGLPRFVHFASYALPWRLFGSKNFRLLSILATEHTLCQERGNRVVHYYLKEASGEFVLAVIGTERSIRHMMYVVSEEFVETYGSKGFINACTKWRARREVVEWLTSLVSRPSWSEVSNSPTEETAQALSITGFCAHQTYLPDQMVPRKLKVHNSDIEWSGVAWSCAKQLKHYPAFCRNGATISVHSFVFIMALEEHHYLGYLEDMYEDKKGQKKVKVRWFHHTQEVKDVVPHLNPHPREVFITPHVQVISAECVDGPATVLTPKHYEKCLAIVAHNSSSGIHMCFRQLKNHMVRPFSLAKLRGYSNQAILSSLDVHNVSKQKAKCHKLCDEDEEEEELAPDDPLRISCKRNRSSKGNQGRSVVKNLVTGNNPPNCVPTYPKLKLKLSRKGIGVKIAGSEPQCPMSFKVDEKIELLCQDSGMRGCWFRCQVLRTSQKLLKVQYDDVQDADGSGNLEEWVPAFRVAAPDKLGMRCSGRLTIRPCCPNDSTECTFDVGVPVDAWWCDGWWEGVVTGVNISGTDTLQVYFPGEEKLMIFQRKDVRASRDWVENTWVDVKAKPDILLHMSENISSSMKLLTISASYMAEEKQKLPDLSPPDDVFGNVKRVSLRKRPCTSNEDEKNNSSGGDGGDDCTCNKDELIYKEEVDPTYEKSETPGATEMAAQG</sequence>
<gene>
    <name evidence="3" type="ORF">Prudu_010682</name>
</gene>
<dbReference type="PANTHER" id="PTHR31917:SF3">
    <property type="entry name" value="BROMO ADJACENT-LIKE DOMAIN PROTEIN"/>
    <property type="match status" value="1"/>
</dbReference>
<feature type="domain" description="BAH" evidence="2">
    <location>
        <begin position="239"/>
        <end position="358"/>
    </location>
</feature>
<organism evidence="3">
    <name type="scientific">Prunus dulcis</name>
    <name type="common">Almond</name>
    <name type="synonym">Amygdalus dulcis</name>
    <dbReference type="NCBI Taxonomy" id="3755"/>
    <lineage>
        <taxon>Eukaryota</taxon>
        <taxon>Viridiplantae</taxon>
        <taxon>Streptophyta</taxon>
        <taxon>Embryophyta</taxon>
        <taxon>Tracheophyta</taxon>
        <taxon>Spermatophyta</taxon>
        <taxon>Magnoliopsida</taxon>
        <taxon>eudicotyledons</taxon>
        <taxon>Gunneridae</taxon>
        <taxon>Pentapetalae</taxon>
        <taxon>rosids</taxon>
        <taxon>fabids</taxon>
        <taxon>Rosales</taxon>
        <taxon>Rosaceae</taxon>
        <taxon>Amygdaloideae</taxon>
        <taxon>Amygdaleae</taxon>
        <taxon>Prunus</taxon>
    </lineage>
</organism>
<dbReference type="InterPro" id="IPR008395">
    <property type="entry name" value="Agenet-like_dom"/>
</dbReference>
<feature type="non-terminal residue" evidence="3">
    <location>
        <position position="1"/>
    </location>
</feature>
<accession>A0A4Y1R933</accession>
<feature type="region of interest" description="Disordered" evidence="1">
    <location>
        <begin position="405"/>
        <end position="428"/>
    </location>
</feature>
<dbReference type="InterPro" id="IPR001025">
    <property type="entry name" value="BAH_dom"/>
</dbReference>
<dbReference type="SMART" id="SM00743">
    <property type="entry name" value="Agenet"/>
    <property type="match status" value="2"/>
</dbReference>
<dbReference type="CDD" id="cd20405">
    <property type="entry name" value="Tudor_Agenet_AtDUF_rpt1_3"/>
    <property type="match status" value="1"/>
</dbReference>
<evidence type="ECO:0000313" key="3">
    <source>
        <dbReference type="EMBL" id="BBH00642.1"/>
    </source>
</evidence>
<feature type="region of interest" description="Disordered" evidence="1">
    <location>
        <begin position="668"/>
        <end position="722"/>
    </location>
</feature>
<dbReference type="GO" id="GO:0003682">
    <property type="term" value="F:chromatin binding"/>
    <property type="evidence" value="ECO:0007669"/>
    <property type="project" value="InterPro"/>
</dbReference>
<feature type="compositionally biased region" description="Basic and acidic residues" evidence="1">
    <location>
        <begin position="691"/>
        <end position="711"/>
    </location>
</feature>
<name>A0A4Y1R933_PRUDU</name>
<reference evidence="3" key="1">
    <citation type="journal article" date="2019" name="Science">
        <title>Mutation of a bHLH transcription factor allowed almond domestication.</title>
        <authorList>
            <person name="Sanchez-Perez R."/>
            <person name="Pavan S."/>
            <person name="Mazzeo R."/>
            <person name="Moldovan C."/>
            <person name="Aiese Cigliano R."/>
            <person name="Del Cueto J."/>
            <person name="Ricciardi F."/>
            <person name="Lotti C."/>
            <person name="Ricciardi L."/>
            <person name="Dicenta F."/>
            <person name="Lopez-Marques R.L."/>
            <person name="Lindberg Moller B."/>
        </authorList>
    </citation>
    <scope>NUCLEOTIDE SEQUENCE</scope>
</reference>
<dbReference type="PROSITE" id="PS51038">
    <property type="entry name" value="BAH"/>
    <property type="match status" value="1"/>
</dbReference>
<dbReference type="Gene3D" id="2.30.30.490">
    <property type="match status" value="1"/>
</dbReference>
<dbReference type="CDD" id="cd04721">
    <property type="entry name" value="BAH_plant_1"/>
    <property type="match status" value="1"/>
</dbReference>
<evidence type="ECO:0000259" key="2">
    <source>
        <dbReference type="PROSITE" id="PS51038"/>
    </source>
</evidence>
<dbReference type="InterPro" id="IPR043151">
    <property type="entry name" value="BAH_sf"/>
</dbReference>
<proteinExistence type="predicted"/>
<evidence type="ECO:0000256" key="1">
    <source>
        <dbReference type="SAM" id="MobiDB-lite"/>
    </source>
</evidence>
<dbReference type="EMBL" id="AP019300">
    <property type="protein sequence ID" value="BBH00642.1"/>
    <property type="molecule type" value="Genomic_DNA"/>
</dbReference>
<dbReference type="Pfam" id="PF01426">
    <property type="entry name" value="BAH"/>
    <property type="match status" value="1"/>
</dbReference>